<comment type="caution">
    <text evidence="2">The sequence shown here is derived from an EMBL/GenBank/DDBJ whole genome shotgun (WGS) entry which is preliminary data.</text>
</comment>
<keyword evidence="3" id="KW-1185">Reference proteome</keyword>
<feature type="transmembrane region" description="Helical" evidence="1">
    <location>
        <begin position="15"/>
        <end position="39"/>
    </location>
</feature>
<reference evidence="2" key="1">
    <citation type="journal article" date="2014" name="Int. J. Syst. Evol. Microbiol.">
        <title>Complete genome sequence of Corynebacterium casei LMG S-19264T (=DSM 44701T), isolated from a smear-ripened cheese.</title>
        <authorList>
            <consortium name="US DOE Joint Genome Institute (JGI-PGF)"/>
            <person name="Walter F."/>
            <person name="Albersmeier A."/>
            <person name="Kalinowski J."/>
            <person name="Ruckert C."/>
        </authorList>
    </citation>
    <scope>NUCLEOTIDE SEQUENCE</scope>
    <source>
        <strain evidence="2">JCM 19831</strain>
    </source>
</reference>
<proteinExistence type="predicted"/>
<name>A0A917X1K8_9ACTN</name>
<evidence type="ECO:0000313" key="3">
    <source>
        <dbReference type="Proteomes" id="UP000642070"/>
    </source>
</evidence>
<feature type="transmembrane region" description="Helical" evidence="1">
    <location>
        <begin position="45"/>
        <end position="64"/>
    </location>
</feature>
<organism evidence="2 3">
    <name type="scientific">Dactylosporangium sucinum</name>
    <dbReference type="NCBI Taxonomy" id="1424081"/>
    <lineage>
        <taxon>Bacteria</taxon>
        <taxon>Bacillati</taxon>
        <taxon>Actinomycetota</taxon>
        <taxon>Actinomycetes</taxon>
        <taxon>Micromonosporales</taxon>
        <taxon>Micromonosporaceae</taxon>
        <taxon>Dactylosporangium</taxon>
    </lineage>
</organism>
<reference evidence="2" key="2">
    <citation type="submission" date="2020-09" db="EMBL/GenBank/DDBJ databases">
        <authorList>
            <person name="Sun Q."/>
            <person name="Ohkuma M."/>
        </authorList>
    </citation>
    <scope>NUCLEOTIDE SEQUENCE</scope>
    <source>
        <strain evidence="2">JCM 19831</strain>
    </source>
</reference>
<dbReference type="AlphaFoldDB" id="A0A917X1K8"/>
<feature type="transmembrane region" description="Helical" evidence="1">
    <location>
        <begin position="116"/>
        <end position="137"/>
    </location>
</feature>
<dbReference type="EMBL" id="BMPI01000035">
    <property type="protein sequence ID" value="GGM53003.1"/>
    <property type="molecule type" value="Genomic_DNA"/>
</dbReference>
<dbReference type="RefSeq" id="WP_190253640.1">
    <property type="nucleotide sequence ID" value="NZ_BMPI01000035.1"/>
</dbReference>
<evidence type="ECO:0000313" key="2">
    <source>
        <dbReference type="EMBL" id="GGM53003.1"/>
    </source>
</evidence>
<keyword evidence="1" id="KW-1133">Transmembrane helix</keyword>
<protein>
    <submittedName>
        <fullName evidence="2">Uncharacterized protein</fullName>
    </submittedName>
</protein>
<dbReference type="Proteomes" id="UP000642070">
    <property type="component" value="Unassembled WGS sequence"/>
</dbReference>
<evidence type="ECO:0000256" key="1">
    <source>
        <dbReference type="SAM" id="Phobius"/>
    </source>
</evidence>
<sequence>MDTGRIKNMLVIKGLAWLSWLAALIGGWALIGTFAGSWISGIVGFFPDWVAPVVLVLGGIWMALDGLLDAEPNRPAVWLAILLPSVGQGVNGSWGRQFHQWGTDMNASMTAHMGEALGTGSLVATAAIFVGAALILARRVVKKNKATKTGGAPVGAGTR</sequence>
<accession>A0A917X1K8</accession>
<keyword evidence="1" id="KW-0812">Transmembrane</keyword>
<keyword evidence="1" id="KW-0472">Membrane</keyword>
<gene>
    <name evidence="2" type="ORF">GCM10007977_063300</name>
</gene>
<feature type="transmembrane region" description="Helical" evidence="1">
    <location>
        <begin position="76"/>
        <end position="96"/>
    </location>
</feature>